<keyword evidence="3" id="KW-1185">Reference proteome</keyword>
<accession>A0A1V9YVC0</accession>
<dbReference type="OrthoDB" id="17560at2759"/>
<dbReference type="Gene3D" id="3.40.50.1820">
    <property type="entry name" value="alpha/beta hydrolase"/>
    <property type="match status" value="1"/>
</dbReference>
<evidence type="ECO:0000313" key="2">
    <source>
        <dbReference type="EMBL" id="OQR89510.1"/>
    </source>
</evidence>
<dbReference type="InterPro" id="IPR029058">
    <property type="entry name" value="AB_hydrolase_fold"/>
</dbReference>
<dbReference type="AlphaFoldDB" id="A0A1V9YVC0"/>
<evidence type="ECO:0000259" key="1">
    <source>
        <dbReference type="Pfam" id="PF01738"/>
    </source>
</evidence>
<reference evidence="2 3" key="1">
    <citation type="journal article" date="2014" name="Genome Biol. Evol.">
        <title>The secreted proteins of Achlya hypogyna and Thraustotheca clavata identify the ancestral oomycete secretome and reveal gene acquisitions by horizontal gene transfer.</title>
        <authorList>
            <person name="Misner I."/>
            <person name="Blouin N."/>
            <person name="Leonard G."/>
            <person name="Richards T.A."/>
            <person name="Lane C.E."/>
        </authorList>
    </citation>
    <scope>NUCLEOTIDE SEQUENCE [LARGE SCALE GENOMIC DNA]</scope>
    <source>
        <strain evidence="2 3">ATCC 48635</strain>
    </source>
</reference>
<dbReference type="Pfam" id="PF01738">
    <property type="entry name" value="DLH"/>
    <property type="match status" value="1"/>
</dbReference>
<proteinExistence type="predicted"/>
<dbReference type="Proteomes" id="UP000243579">
    <property type="component" value="Unassembled WGS sequence"/>
</dbReference>
<organism evidence="2 3">
    <name type="scientific">Achlya hypogyna</name>
    <name type="common">Oomycete</name>
    <name type="synonym">Protoachlya hypogyna</name>
    <dbReference type="NCBI Taxonomy" id="1202772"/>
    <lineage>
        <taxon>Eukaryota</taxon>
        <taxon>Sar</taxon>
        <taxon>Stramenopiles</taxon>
        <taxon>Oomycota</taxon>
        <taxon>Saprolegniomycetes</taxon>
        <taxon>Saprolegniales</taxon>
        <taxon>Achlyaceae</taxon>
        <taxon>Achlya</taxon>
    </lineage>
</organism>
<evidence type="ECO:0000313" key="3">
    <source>
        <dbReference type="Proteomes" id="UP000243579"/>
    </source>
</evidence>
<comment type="caution">
    <text evidence="2">The sequence shown here is derived from an EMBL/GenBank/DDBJ whole genome shotgun (WGS) entry which is preliminary data.</text>
</comment>
<dbReference type="PANTHER" id="PTHR17630:SF44">
    <property type="entry name" value="PROTEIN AIM2"/>
    <property type="match status" value="1"/>
</dbReference>
<protein>
    <recommendedName>
        <fullName evidence="1">Dienelactone hydrolase domain-containing protein</fullName>
    </recommendedName>
</protein>
<dbReference type="GO" id="GO:0016787">
    <property type="term" value="F:hydrolase activity"/>
    <property type="evidence" value="ECO:0007669"/>
    <property type="project" value="InterPro"/>
</dbReference>
<gene>
    <name evidence="2" type="ORF">ACHHYP_06249</name>
</gene>
<name>A0A1V9YVC0_ACHHY</name>
<sequence length="253" mass="27124">MSCCPPGSLPAAPTTSTKTPTIMGGTPVFFYDNAASDVCILVVPDIYGPDSGRTKDNCAKLSATYKVALLDVVEDYFIDSDNVGEKIMGWAQARPFSAILPKIQAAVIHLQANHGVTKFAAMGYCWGSWVIGKYATDESSVLSAGVHCHPSWVLEQFFNGPGSGEKIADGLRSPVLFVAAGNDPDWVKPGGAVATTIAAKPFGARSKFVTFDKMVHGWMCRGDISIPEVAEGFRAGWDDEIVPYLHSIFQQDV</sequence>
<feature type="domain" description="Dienelactone hydrolase" evidence="1">
    <location>
        <begin position="37"/>
        <end position="237"/>
    </location>
</feature>
<dbReference type="PANTHER" id="PTHR17630">
    <property type="entry name" value="DIENELACTONE HYDROLASE"/>
    <property type="match status" value="1"/>
</dbReference>
<dbReference type="InterPro" id="IPR002925">
    <property type="entry name" value="Dienelactn_hydro"/>
</dbReference>
<dbReference type="EMBL" id="JNBR01000803">
    <property type="protein sequence ID" value="OQR89510.1"/>
    <property type="molecule type" value="Genomic_DNA"/>
</dbReference>
<dbReference type="STRING" id="1202772.A0A1V9YVC0"/>
<dbReference type="SUPFAM" id="SSF53474">
    <property type="entry name" value="alpha/beta-Hydrolases"/>
    <property type="match status" value="1"/>
</dbReference>